<evidence type="ECO:0000313" key="1">
    <source>
        <dbReference type="EMBL" id="QBJ94425.1"/>
    </source>
</evidence>
<name>A0A4P6U2S6_STRSO</name>
<dbReference type="KEGG" id="sseo:D0Z67_29075"/>
<dbReference type="Pfam" id="PF19586">
    <property type="entry name" value="DUF6093"/>
    <property type="match status" value="1"/>
</dbReference>
<keyword evidence="2" id="KW-1185">Reference proteome</keyword>
<sequence length="130" mass="13905">MDTVRITLPPTEDAVLNETTGHLEYPPGDVLYEGPGAVQGGIAQSEVSSIPNAGQPWAQETHSRYRLMTPLTAPIAPKDAIVTVVQVHNPQQADLIGRSWLCQDPGIAATTEVIRITALDQNQTAGSRLP</sequence>
<reference evidence="1 2" key="1">
    <citation type="submission" date="2018-08" db="EMBL/GenBank/DDBJ databases">
        <title>The complete genome sequence of Streptomyces seoulensis, a pioneer strain for nickel superoxide dismutase discovery.</title>
        <authorList>
            <person name="Shin J."/>
            <person name="Lee J.-S."/>
            <person name="Lee E.-J."/>
            <person name="Youn H.-D."/>
        </authorList>
    </citation>
    <scope>NUCLEOTIDE SEQUENCE [LARGE SCALE GENOMIC DNA]</scope>
    <source>
        <strain evidence="1 2">KCTC 9819</strain>
        <plasmid evidence="1 2">unnamed</plasmid>
    </source>
</reference>
<dbReference type="AlphaFoldDB" id="A0A4P6U2S6"/>
<dbReference type="InterPro" id="IPR046075">
    <property type="entry name" value="DUF6093"/>
</dbReference>
<organism evidence="1 2">
    <name type="scientific">Streptomyces seoulensis</name>
    <dbReference type="NCBI Taxonomy" id="73044"/>
    <lineage>
        <taxon>Bacteria</taxon>
        <taxon>Bacillati</taxon>
        <taxon>Actinomycetota</taxon>
        <taxon>Actinomycetes</taxon>
        <taxon>Kitasatosporales</taxon>
        <taxon>Streptomycetaceae</taxon>
        <taxon>Streptomyces</taxon>
    </lineage>
</organism>
<protein>
    <submittedName>
        <fullName evidence="1">Uncharacterized protein</fullName>
    </submittedName>
</protein>
<proteinExistence type="predicted"/>
<accession>A0A4P6U2S6</accession>
<geneLocation type="plasmid" evidence="1">
    <name>unnamed</name>
</geneLocation>
<dbReference type="Proteomes" id="UP000292547">
    <property type="component" value="Plasmid unnamed"/>
</dbReference>
<dbReference type="EMBL" id="CP032230">
    <property type="protein sequence ID" value="QBJ94425.1"/>
    <property type="molecule type" value="Genomic_DNA"/>
</dbReference>
<gene>
    <name evidence="1" type="ORF">D0Z67_29075</name>
</gene>
<evidence type="ECO:0000313" key="2">
    <source>
        <dbReference type="Proteomes" id="UP000292547"/>
    </source>
</evidence>
<dbReference type="STRING" id="73044.GCA_000725795_04926"/>
<keyword evidence="1" id="KW-0614">Plasmid</keyword>